<dbReference type="Pfam" id="PF07714">
    <property type="entry name" value="PK_Tyr_Ser-Thr"/>
    <property type="match status" value="1"/>
</dbReference>
<organism evidence="2 3">
    <name type="scientific">Rickenella mellea</name>
    <dbReference type="NCBI Taxonomy" id="50990"/>
    <lineage>
        <taxon>Eukaryota</taxon>
        <taxon>Fungi</taxon>
        <taxon>Dikarya</taxon>
        <taxon>Basidiomycota</taxon>
        <taxon>Agaricomycotina</taxon>
        <taxon>Agaricomycetes</taxon>
        <taxon>Hymenochaetales</taxon>
        <taxon>Rickenellaceae</taxon>
        <taxon>Rickenella</taxon>
    </lineage>
</organism>
<dbReference type="GO" id="GO:0004674">
    <property type="term" value="F:protein serine/threonine kinase activity"/>
    <property type="evidence" value="ECO:0007669"/>
    <property type="project" value="TreeGrafter"/>
</dbReference>
<keyword evidence="2" id="KW-0808">Transferase</keyword>
<proteinExistence type="predicted"/>
<feature type="domain" description="Protein kinase" evidence="1">
    <location>
        <begin position="34"/>
        <end position="334"/>
    </location>
</feature>
<dbReference type="EMBL" id="ML170175">
    <property type="protein sequence ID" value="TDL22419.1"/>
    <property type="molecule type" value="Genomic_DNA"/>
</dbReference>
<dbReference type="GO" id="GO:0005524">
    <property type="term" value="F:ATP binding"/>
    <property type="evidence" value="ECO:0007669"/>
    <property type="project" value="InterPro"/>
</dbReference>
<dbReference type="STRING" id="50990.A0A4Y7Q6B4"/>
<dbReference type="AlphaFoldDB" id="A0A4Y7Q6B4"/>
<dbReference type="PROSITE" id="PS50011">
    <property type="entry name" value="PROTEIN_KINASE_DOM"/>
    <property type="match status" value="1"/>
</dbReference>
<dbReference type="PANTHER" id="PTHR44167">
    <property type="entry name" value="OVARIAN-SPECIFIC SERINE/THREONINE-PROTEIN KINASE LOK-RELATED"/>
    <property type="match status" value="1"/>
</dbReference>
<dbReference type="GO" id="GO:0005634">
    <property type="term" value="C:nucleus"/>
    <property type="evidence" value="ECO:0007669"/>
    <property type="project" value="TreeGrafter"/>
</dbReference>
<dbReference type="VEuPathDB" id="FungiDB:BD410DRAFT_788692"/>
<dbReference type="Proteomes" id="UP000294933">
    <property type="component" value="Unassembled WGS sequence"/>
</dbReference>
<dbReference type="Gene3D" id="1.10.510.10">
    <property type="entry name" value="Transferase(Phosphotransferase) domain 1"/>
    <property type="match status" value="1"/>
</dbReference>
<sequence>MLSLPKRPLTELTKLTQYEKAWQQMQPFLLENGYELRRRYQPGWVHSWSDGTWPESGWPEDSIVAKAKYFVDAVRSRTGERVGLKLVKLDEEIGVQELEIHEYLQQDTVRNDPRNPCIPLLEILHPPTHPNQCLLVMPLLYDILSPAFQHASECVEFVGQLLRGMEFLHEHNIAHKDICLHNVVMTAPGLYPKGCHPMNNSLSEDGLTYSEKKTRREVNPKYYFIDFGLSIKYGTPNERKETRIFRGMCRSVPEYERSGPWDGFKIDVYCMGILIHEEVVKGHIKMHFLKPLIKKMTRIDPSRRPTAQQAVVDFNRYISGFNLGRTVRSVLPFL</sequence>
<gene>
    <name evidence="2" type="ORF">BD410DRAFT_788692</name>
</gene>
<protein>
    <submittedName>
        <fullName evidence="2">Kinase-like protein</fullName>
    </submittedName>
</protein>
<dbReference type="GO" id="GO:0044773">
    <property type="term" value="P:mitotic DNA damage checkpoint signaling"/>
    <property type="evidence" value="ECO:0007669"/>
    <property type="project" value="TreeGrafter"/>
</dbReference>
<dbReference type="InterPro" id="IPR011009">
    <property type="entry name" value="Kinase-like_dom_sf"/>
</dbReference>
<keyword evidence="2" id="KW-0418">Kinase</keyword>
<reference evidence="2 3" key="1">
    <citation type="submission" date="2018-06" db="EMBL/GenBank/DDBJ databases">
        <title>A transcriptomic atlas of mushroom development highlights an independent origin of complex multicellularity.</title>
        <authorList>
            <consortium name="DOE Joint Genome Institute"/>
            <person name="Krizsan K."/>
            <person name="Almasi E."/>
            <person name="Merenyi Z."/>
            <person name="Sahu N."/>
            <person name="Viragh M."/>
            <person name="Koszo T."/>
            <person name="Mondo S."/>
            <person name="Kiss B."/>
            <person name="Balint B."/>
            <person name="Kues U."/>
            <person name="Barry K."/>
            <person name="Hegedus J.C."/>
            <person name="Henrissat B."/>
            <person name="Johnson J."/>
            <person name="Lipzen A."/>
            <person name="Ohm R."/>
            <person name="Nagy I."/>
            <person name="Pangilinan J."/>
            <person name="Yan J."/>
            <person name="Xiong Y."/>
            <person name="Grigoriev I.V."/>
            <person name="Hibbett D.S."/>
            <person name="Nagy L.G."/>
        </authorList>
    </citation>
    <scope>NUCLEOTIDE SEQUENCE [LARGE SCALE GENOMIC DNA]</scope>
    <source>
        <strain evidence="2 3">SZMC22713</strain>
    </source>
</reference>
<evidence type="ECO:0000313" key="2">
    <source>
        <dbReference type="EMBL" id="TDL22419.1"/>
    </source>
</evidence>
<dbReference type="PANTHER" id="PTHR44167:SF24">
    <property type="entry name" value="SERINE_THREONINE-PROTEIN KINASE CHK2"/>
    <property type="match status" value="1"/>
</dbReference>
<dbReference type="InterPro" id="IPR001245">
    <property type="entry name" value="Ser-Thr/Tyr_kinase_cat_dom"/>
</dbReference>
<evidence type="ECO:0000313" key="3">
    <source>
        <dbReference type="Proteomes" id="UP000294933"/>
    </source>
</evidence>
<dbReference type="SUPFAM" id="SSF56112">
    <property type="entry name" value="Protein kinase-like (PK-like)"/>
    <property type="match status" value="1"/>
</dbReference>
<dbReference type="CDD" id="cd00180">
    <property type="entry name" value="PKc"/>
    <property type="match status" value="1"/>
</dbReference>
<dbReference type="SMART" id="SM00220">
    <property type="entry name" value="S_TKc"/>
    <property type="match status" value="1"/>
</dbReference>
<evidence type="ECO:0000259" key="1">
    <source>
        <dbReference type="PROSITE" id="PS50011"/>
    </source>
</evidence>
<dbReference type="InterPro" id="IPR000719">
    <property type="entry name" value="Prot_kinase_dom"/>
</dbReference>
<name>A0A4Y7Q6B4_9AGAM</name>
<accession>A0A4Y7Q6B4</accession>
<dbReference type="OrthoDB" id="5987198at2759"/>
<keyword evidence="3" id="KW-1185">Reference proteome</keyword>